<evidence type="ECO:0000256" key="1">
    <source>
        <dbReference type="ARBA" id="ARBA00010928"/>
    </source>
</evidence>
<reference evidence="4" key="1">
    <citation type="submission" date="2018-05" db="EMBL/GenBank/DDBJ databases">
        <authorList>
            <person name="Lanie J.A."/>
            <person name="Ng W.-L."/>
            <person name="Kazmierczak K.M."/>
            <person name="Andrzejewski T.M."/>
            <person name="Davidsen T.M."/>
            <person name="Wayne K.J."/>
            <person name="Tettelin H."/>
            <person name="Glass J.I."/>
            <person name="Rusch D."/>
            <person name="Podicherti R."/>
            <person name="Tsui H.-C.T."/>
            <person name="Winkler M.E."/>
        </authorList>
    </citation>
    <scope>NUCLEOTIDE SEQUENCE</scope>
</reference>
<protein>
    <recommendedName>
        <fullName evidence="3">Gfo/Idh/MocA-like oxidoreductase N-terminal domain-containing protein</fullName>
    </recommendedName>
</protein>
<dbReference type="GO" id="GO:0000166">
    <property type="term" value="F:nucleotide binding"/>
    <property type="evidence" value="ECO:0007669"/>
    <property type="project" value="InterPro"/>
</dbReference>
<dbReference type="InterPro" id="IPR000683">
    <property type="entry name" value="Gfo/Idh/MocA-like_OxRdtase_N"/>
</dbReference>
<dbReference type="Pfam" id="PF01408">
    <property type="entry name" value="GFO_IDH_MocA"/>
    <property type="match status" value="1"/>
</dbReference>
<dbReference type="EMBL" id="UINC01020431">
    <property type="protein sequence ID" value="SVA85811.1"/>
    <property type="molecule type" value="Genomic_DNA"/>
</dbReference>
<dbReference type="PANTHER" id="PTHR43708">
    <property type="entry name" value="CONSERVED EXPRESSED OXIDOREDUCTASE (EUROFUNG)"/>
    <property type="match status" value="1"/>
</dbReference>
<proteinExistence type="inferred from homology"/>
<dbReference type="Gene3D" id="3.30.360.10">
    <property type="entry name" value="Dihydrodipicolinate Reductase, domain 2"/>
    <property type="match status" value="1"/>
</dbReference>
<gene>
    <name evidence="4" type="ORF">METZ01_LOCUS138665</name>
</gene>
<accession>A0A381ZA33</accession>
<sequence length="328" mass="35815">MTAKTIRAGIIGCGRMAGIRQAPGESAVYSHAAAFDHHPRFALVAVADTDAERSSAFAERWGLSGAFVDPAELLRVAKPDVVSVCSPTEAHFEQILLISEHDDAPRVVFAEKPICEHPSQLDRLRSVASARGVEILVNHTRRFDPGHQRLAAAIQGDELGGLMRGHCTYYGGWMHNGSHLVDTLRMLLGDPLDVVDVRPGAPGKPGDPCWEVIFSSGSSRITAVSIDERRYQLFEIDLLFERGRALARDFGAQIIVEDVRVNEFDERVLVPRSDSPWRGLDSPLLHALEWIRAAIDDGESLLSTGASLDGATATMALLWQVTEHASDL</sequence>
<feature type="domain" description="Gfo/Idh/MocA-like oxidoreductase N-terminal" evidence="3">
    <location>
        <begin position="6"/>
        <end position="139"/>
    </location>
</feature>
<dbReference type="InterPro" id="IPR036291">
    <property type="entry name" value="NAD(P)-bd_dom_sf"/>
</dbReference>
<comment type="similarity">
    <text evidence="1">Belongs to the Gfo/Idh/MocA family.</text>
</comment>
<dbReference type="AlphaFoldDB" id="A0A381ZA33"/>
<dbReference type="Gene3D" id="3.40.50.720">
    <property type="entry name" value="NAD(P)-binding Rossmann-like Domain"/>
    <property type="match status" value="1"/>
</dbReference>
<evidence type="ECO:0000313" key="4">
    <source>
        <dbReference type="EMBL" id="SVA85811.1"/>
    </source>
</evidence>
<dbReference type="SUPFAM" id="SSF51735">
    <property type="entry name" value="NAD(P)-binding Rossmann-fold domains"/>
    <property type="match status" value="1"/>
</dbReference>
<evidence type="ECO:0000259" key="3">
    <source>
        <dbReference type="Pfam" id="PF01408"/>
    </source>
</evidence>
<keyword evidence="2" id="KW-0560">Oxidoreductase</keyword>
<name>A0A381ZA33_9ZZZZ</name>
<dbReference type="InterPro" id="IPR051317">
    <property type="entry name" value="Gfo/Idh/MocA_oxidoreduct"/>
</dbReference>
<dbReference type="PANTHER" id="PTHR43708:SF5">
    <property type="entry name" value="CONSERVED EXPRESSED OXIDOREDUCTASE (EUROFUNG)-RELATED"/>
    <property type="match status" value="1"/>
</dbReference>
<dbReference type="GO" id="GO:0016491">
    <property type="term" value="F:oxidoreductase activity"/>
    <property type="evidence" value="ECO:0007669"/>
    <property type="project" value="UniProtKB-KW"/>
</dbReference>
<organism evidence="4">
    <name type="scientific">marine metagenome</name>
    <dbReference type="NCBI Taxonomy" id="408172"/>
    <lineage>
        <taxon>unclassified sequences</taxon>
        <taxon>metagenomes</taxon>
        <taxon>ecological metagenomes</taxon>
    </lineage>
</organism>
<evidence type="ECO:0000256" key="2">
    <source>
        <dbReference type="ARBA" id="ARBA00023002"/>
    </source>
</evidence>